<accession>A0ABN0NZI9</accession>
<organism evidence="2 3">
    <name type="scientific">Treponema lecithinolyticum ATCC 700332</name>
    <dbReference type="NCBI Taxonomy" id="1321815"/>
    <lineage>
        <taxon>Bacteria</taxon>
        <taxon>Pseudomonadati</taxon>
        <taxon>Spirochaetota</taxon>
        <taxon>Spirochaetia</taxon>
        <taxon>Spirochaetales</taxon>
        <taxon>Treponemataceae</taxon>
        <taxon>Treponema</taxon>
    </lineage>
</organism>
<proteinExistence type="predicted"/>
<reference evidence="2 3" key="1">
    <citation type="submission" date="2013-08" db="EMBL/GenBank/DDBJ databases">
        <authorList>
            <person name="Weinstock G."/>
            <person name="Sodergren E."/>
            <person name="Wylie T."/>
            <person name="Fulton L."/>
            <person name="Fulton R."/>
            <person name="Fronick C."/>
            <person name="O'Laughlin M."/>
            <person name="Godfrey J."/>
            <person name="Miner T."/>
            <person name="Herter B."/>
            <person name="Appelbaum E."/>
            <person name="Cordes M."/>
            <person name="Lek S."/>
            <person name="Wollam A."/>
            <person name="Pepin K.H."/>
            <person name="Palsikar V.B."/>
            <person name="Mitreva M."/>
            <person name="Wilson R.K."/>
        </authorList>
    </citation>
    <scope>NUCLEOTIDE SEQUENCE [LARGE SCALE GENOMIC DNA]</scope>
    <source>
        <strain evidence="2 3">ATCC 700332</strain>
    </source>
</reference>
<feature type="transmembrane region" description="Helical" evidence="1">
    <location>
        <begin position="20"/>
        <end position="39"/>
    </location>
</feature>
<keyword evidence="3" id="KW-1185">Reference proteome</keyword>
<dbReference type="EMBL" id="AWVH01000025">
    <property type="protein sequence ID" value="ERJ93475.1"/>
    <property type="molecule type" value="Genomic_DNA"/>
</dbReference>
<evidence type="ECO:0000256" key="1">
    <source>
        <dbReference type="SAM" id="Phobius"/>
    </source>
</evidence>
<name>A0ABN0NZI9_TRELE</name>
<evidence type="ECO:0000313" key="3">
    <source>
        <dbReference type="Proteomes" id="UP000016649"/>
    </source>
</evidence>
<gene>
    <name evidence="2" type="ORF">HMPREF9193_00945</name>
</gene>
<comment type="caution">
    <text evidence="2">The sequence shown here is derived from an EMBL/GenBank/DDBJ whole genome shotgun (WGS) entry which is preliminary data.</text>
</comment>
<keyword evidence="1" id="KW-0812">Transmembrane</keyword>
<keyword evidence="1" id="KW-1133">Transmembrane helix</keyword>
<dbReference type="Proteomes" id="UP000016649">
    <property type="component" value="Unassembled WGS sequence"/>
</dbReference>
<keyword evidence="1" id="KW-0472">Membrane</keyword>
<protein>
    <submittedName>
        <fullName evidence="2">Uncharacterized protein</fullName>
    </submittedName>
</protein>
<sequence length="43" mass="5246">MYRRTESNKQLPHRARRLRFSGRFFVCFVLADVLGRFRLGLQF</sequence>
<evidence type="ECO:0000313" key="2">
    <source>
        <dbReference type="EMBL" id="ERJ93475.1"/>
    </source>
</evidence>